<dbReference type="AlphaFoldDB" id="A0A2H0C1J3"/>
<evidence type="ECO:0008006" key="4">
    <source>
        <dbReference type="Google" id="ProtNLM"/>
    </source>
</evidence>
<sequence length="65" mass="7596">MYVPVGVISDYIFEAGNAWAIPHSVFSYKVLNVIPIENFFWGIGSTYLCLMLYEHFIDKSRYKLK</sequence>
<proteinExistence type="predicted"/>
<feature type="transmembrane region" description="Helical" evidence="1">
    <location>
        <begin position="39"/>
        <end position="57"/>
    </location>
</feature>
<dbReference type="Proteomes" id="UP000229699">
    <property type="component" value="Unassembled WGS sequence"/>
</dbReference>
<evidence type="ECO:0000313" key="3">
    <source>
        <dbReference type="Proteomes" id="UP000229699"/>
    </source>
</evidence>
<evidence type="ECO:0000313" key="2">
    <source>
        <dbReference type="EMBL" id="PIP63793.1"/>
    </source>
</evidence>
<organism evidence="2 3">
    <name type="scientific">Candidatus Roizmanbacteria bacterium CG22_combo_CG10-13_8_21_14_all_34_12</name>
    <dbReference type="NCBI Taxonomy" id="1974860"/>
    <lineage>
        <taxon>Bacteria</taxon>
        <taxon>Candidatus Roizmaniibacteriota</taxon>
    </lineage>
</organism>
<keyword evidence="1" id="KW-0812">Transmembrane</keyword>
<comment type="caution">
    <text evidence="2">The sequence shown here is derived from an EMBL/GenBank/DDBJ whole genome shotgun (WGS) entry which is preliminary data.</text>
</comment>
<accession>A0A2H0C1J3</accession>
<keyword evidence="1" id="KW-0472">Membrane</keyword>
<name>A0A2H0C1J3_9BACT</name>
<dbReference type="EMBL" id="PCTC01000012">
    <property type="protein sequence ID" value="PIP63793.1"/>
    <property type="molecule type" value="Genomic_DNA"/>
</dbReference>
<evidence type="ECO:0000256" key="1">
    <source>
        <dbReference type="SAM" id="Phobius"/>
    </source>
</evidence>
<reference evidence="2 3" key="1">
    <citation type="submission" date="2017-09" db="EMBL/GenBank/DDBJ databases">
        <title>Depth-based differentiation of microbial function through sediment-hosted aquifers and enrichment of novel symbionts in the deep terrestrial subsurface.</title>
        <authorList>
            <person name="Probst A.J."/>
            <person name="Ladd B."/>
            <person name="Jarett J.K."/>
            <person name="Geller-Mcgrath D.E."/>
            <person name="Sieber C.M."/>
            <person name="Emerson J.B."/>
            <person name="Anantharaman K."/>
            <person name="Thomas B.C."/>
            <person name="Malmstrom R."/>
            <person name="Stieglmeier M."/>
            <person name="Klingl A."/>
            <person name="Woyke T."/>
            <person name="Ryan C.M."/>
            <person name="Banfield J.F."/>
        </authorList>
    </citation>
    <scope>NUCLEOTIDE SEQUENCE [LARGE SCALE GENOMIC DNA]</scope>
    <source>
        <strain evidence="2">CG22_combo_CG10-13_8_21_14_all_34_12</strain>
    </source>
</reference>
<gene>
    <name evidence="2" type="ORF">COW97_00505</name>
</gene>
<keyword evidence="1" id="KW-1133">Transmembrane helix</keyword>
<protein>
    <recommendedName>
        <fullName evidence="4">Lycopene cyclase domain-containing protein</fullName>
    </recommendedName>
</protein>